<evidence type="ECO:0000256" key="1">
    <source>
        <dbReference type="SAM" id="MobiDB-lite"/>
    </source>
</evidence>
<feature type="region of interest" description="Disordered" evidence="1">
    <location>
        <begin position="69"/>
        <end position="100"/>
    </location>
</feature>
<organism evidence="2 3">
    <name type="scientific">Oculimacula yallundae</name>
    <dbReference type="NCBI Taxonomy" id="86028"/>
    <lineage>
        <taxon>Eukaryota</taxon>
        <taxon>Fungi</taxon>
        <taxon>Dikarya</taxon>
        <taxon>Ascomycota</taxon>
        <taxon>Pezizomycotina</taxon>
        <taxon>Leotiomycetes</taxon>
        <taxon>Helotiales</taxon>
        <taxon>Ploettnerulaceae</taxon>
        <taxon>Oculimacula</taxon>
    </lineage>
</organism>
<dbReference type="Proteomes" id="UP001595075">
    <property type="component" value="Unassembled WGS sequence"/>
</dbReference>
<feature type="compositionally biased region" description="Polar residues" evidence="1">
    <location>
        <begin position="26"/>
        <end position="38"/>
    </location>
</feature>
<accession>A0ABR4CTY8</accession>
<feature type="region of interest" description="Disordered" evidence="1">
    <location>
        <begin position="26"/>
        <end position="52"/>
    </location>
</feature>
<protein>
    <submittedName>
        <fullName evidence="2">Uncharacterized protein</fullName>
    </submittedName>
</protein>
<evidence type="ECO:0000313" key="3">
    <source>
        <dbReference type="Proteomes" id="UP001595075"/>
    </source>
</evidence>
<evidence type="ECO:0000313" key="2">
    <source>
        <dbReference type="EMBL" id="KAL2073415.1"/>
    </source>
</evidence>
<proteinExistence type="predicted"/>
<gene>
    <name evidence="2" type="ORF">VTL71DRAFT_10739</name>
</gene>
<sequence length="156" mass="17335">MRNEASLSSDGLISCHLICRDLEATRGSQHKSQTVSHQIDSKKTNSFPKGIKNRPIQLNYHVTGRSVRYPRFTTLRRDAGRKMKSRKTAPRQTKQKMSSPYPHVIRPQKATLVQDVDSSVVCAAPSRNQVPAVASADLTKPNMPCQGPLVGGNEYH</sequence>
<keyword evidence="3" id="KW-1185">Reference proteome</keyword>
<reference evidence="2 3" key="1">
    <citation type="journal article" date="2024" name="Commun. Biol.">
        <title>Comparative genomic analysis of thermophilic fungi reveals convergent evolutionary adaptations and gene losses.</title>
        <authorList>
            <person name="Steindorff A.S."/>
            <person name="Aguilar-Pontes M.V."/>
            <person name="Robinson A.J."/>
            <person name="Andreopoulos B."/>
            <person name="LaButti K."/>
            <person name="Kuo A."/>
            <person name="Mondo S."/>
            <person name="Riley R."/>
            <person name="Otillar R."/>
            <person name="Haridas S."/>
            <person name="Lipzen A."/>
            <person name="Grimwood J."/>
            <person name="Schmutz J."/>
            <person name="Clum A."/>
            <person name="Reid I.D."/>
            <person name="Moisan M.C."/>
            <person name="Butler G."/>
            <person name="Nguyen T.T.M."/>
            <person name="Dewar K."/>
            <person name="Conant G."/>
            <person name="Drula E."/>
            <person name="Henrissat B."/>
            <person name="Hansel C."/>
            <person name="Singer S."/>
            <person name="Hutchinson M.I."/>
            <person name="de Vries R.P."/>
            <person name="Natvig D.O."/>
            <person name="Powell A.J."/>
            <person name="Tsang A."/>
            <person name="Grigoriev I.V."/>
        </authorList>
    </citation>
    <scope>NUCLEOTIDE SEQUENCE [LARGE SCALE GENOMIC DNA]</scope>
    <source>
        <strain evidence="2 3">CBS 494.80</strain>
    </source>
</reference>
<dbReference type="EMBL" id="JAZHXI010000003">
    <property type="protein sequence ID" value="KAL2073415.1"/>
    <property type="molecule type" value="Genomic_DNA"/>
</dbReference>
<comment type="caution">
    <text evidence="2">The sequence shown here is derived from an EMBL/GenBank/DDBJ whole genome shotgun (WGS) entry which is preliminary data.</text>
</comment>
<name>A0ABR4CTY8_9HELO</name>